<organism evidence="8 9">
    <name type="scientific">Primorskyibacter flagellatus</name>
    <dbReference type="NCBI Taxonomy" id="1387277"/>
    <lineage>
        <taxon>Bacteria</taxon>
        <taxon>Pseudomonadati</taxon>
        <taxon>Pseudomonadota</taxon>
        <taxon>Alphaproteobacteria</taxon>
        <taxon>Rhodobacterales</taxon>
        <taxon>Roseobacteraceae</taxon>
        <taxon>Primorskyibacter</taxon>
    </lineage>
</organism>
<comment type="caution">
    <text evidence="8">The sequence shown here is derived from an EMBL/GenBank/DDBJ whole genome shotgun (WGS) entry which is preliminary data.</text>
</comment>
<dbReference type="InterPro" id="IPR035985">
    <property type="entry name" value="Ubiquitin-activating_enz"/>
</dbReference>
<dbReference type="SUPFAM" id="SSF102712">
    <property type="entry name" value="JAB1/MPN domain"/>
    <property type="match status" value="1"/>
</dbReference>
<evidence type="ECO:0000313" key="9">
    <source>
        <dbReference type="Proteomes" id="UP000612855"/>
    </source>
</evidence>
<keyword evidence="5" id="KW-0482">Metalloprotease</keyword>
<dbReference type="AlphaFoldDB" id="A0A917AFA2"/>
<evidence type="ECO:0000256" key="4">
    <source>
        <dbReference type="ARBA" id="ARBA00022833"/>
    </source>
</evidence>
<dbReference type="Proteomes" id="UP000612855">
    <property type="component" value="Unassembled WGS sequence"/>
</dbReference>
<dbReference type="GO" id="GO:0008237">
    <property type="term" value="F:metallopeptidase activity"/>
    <property type="evidence" value="ECO:0007669"/>
    <property type="project" value="UniProtKB-KW"/>
</dbReference>
<keyword evidence="4" id="KW-0862">Zinc</keyword>
<proteinExistence type="predicted"/>
<evidence type="ECO:0000259" key="6">
    <source>
        <dbReference type="Pfam" id="PF00899"/>
    </source>
</evidence>
<dbReference type="InterPro" id="IPR000594">
    <property type="entry name" value="ThiF_NAD_FAD-bd"/>
</dbReference>
<evidence type="ECO:0000256" key="3">
    <source>
        <dbReference type="ARBA" id="ARBA00022801"/>
    </source>
</evidence>
<protein>
    <recommendedName>
        <fullName evidence="10">Thiamine biosynthesis protein ThiF</fullName>
    </recommendedName>
</protein>
<feature type="domain" description="THIF-type NAD/FAD binding fold" evidence="6">
    <location>
        <begin position="338"/>
        <end position="441"/>
    </location>
</feature>
<name>A0A917AFA2_9RHOB</name>
<dbReference type="Gene3D" id="3.40.50.720">
    <property type="entry name" value="NAD(P)-binding Rossmann-like Domain"/>
    <property type="match status" value="1"/>
</dbReference>
<evidence type="ECO:0000256" key="2">
    <source>
        <dbReference type="ARBA" id="ARBA00022723"/>
    </source>
</evidence>
<reference evidence="9" key="1">
    <citation type="journal article" date="2019" name="Int. J. Syst. Evol. Microbiol.">
        <title>The Global Catalogue of Microorganisms (GCM) 10K type strain sequencing project: providing services to taxonomists for standard genome sequencing and annotation.</title>
        <authorList>
            <consortium name="The Broad Institute Genomics Platform"/>
            <consortium name="The Broad Institute Genome Sequencing Center for Infectious Disease"/>
            <person name="Wu L."/>
            <person name="Ma J."/>
        </authorList>
    </citation>
    <scope>NUCLEOTIDE SEQUENCE [LARGE SCALE GENOMIC DNA]</scope>
    <source>
        <strain evidence="9">CGMCC 1.12664</strain>
    </source>
</reference>
<dbReference type="Pfam" id="PF14457">
    <property type="entry name" value="Prok-E2_A"/>
    <property type="match status" value="1"/>
</dbReference>
<evidence type="ECO:0008006" key="10">
    <source>
        <dbReference type="Google" id="ProtNLM"/>
    </source>
</evidence>
<dbReference type="GO" id="GO:0006508">
    <property type="term" value="P:proteolysis"/>
    <property type="evidence" value="ECO:0007669"/>
    <property type="project" value="UniProtKB-KW"/>
</dbReference>
<keyword evidence="3" id="KW-0378">Hydrolase</keyword>
<dbReference type="GO" id="GO:0046872">
    <property type="term" value="F:metal ion binding"/>
    <property type="evidence" value="ECO:0007669"/>
    <property type="project" value="UniProtKB-KW"/>
</dbReference>
<evidence type="ECO:0000256" key="5">
    <source>
        <dbReference type="ARBA" id="ARBA00023049"/>
    </source>
</evidence>
<gene>
    <name evidence="8" type="ORF">GCM10011360_39460</name>
</gene>
<sequence length="747" mass="82015">MKSEGQTWAVAQLGEITAVSPEAFELLEVIDPAGENEGMTVVVSVNCKPFERREGGIPLKARERLRISVPWDFPLERPTVNFTHDRYGAFSHVQWGSSICVHQAPDVEWQATRGMFGFMQRLGEWLRAGAAGELDPVGMPLHPPVAYPVANFRVVPTQNAPEPTETYWSGYVEITREASHAAELGRWIEKSEEVPDIRLASVILLPTTMPFEYPTTVWDLIVALMERGVSLTMIRLLMTIGVLRTGEGKCAIFVLGAAMRGVSGGRLLQHLACWRMDVAQTDKLRAAAIARTDDNPIDEQVFYAWAFEAKVEWCRVLEDRPEIVERRDSVSPAAYWRGKSVTLMGCGAIGSAVAMILAKAGVAKLRLYDNNVVTPGVLVRQGFDRRQIAYTKSSATKVNVEVAVPGINVIEAHANVAQALTDEVKRAEIFDADVVIDATASASVAASMELHFRRHPIPHPPVVTMVLGHNADRGLVTLTTEASVGATQDVDRRTKLALPRTTGGAAFLEEFWPVDPSRRAIFQPEPGCSSPTFRGSYADVLALSALMTNVAARWLGADQDMHRALAVDASCNQGRRPEVELAFAPYFVLRDAIHAYQVRFSHEAMTSVLAWTRRSERTQADRTETGGVLFGQVDEFLKVVWVDEASGPPPDSDASPDAFVCGTAGVAALHREKIDRSRGSTTFVGMWHTHPKALPNPSRTDLGAMQMLLSDKDTFQGRSFLMLILGGTSKRPILSAGLFERGDYAQD</sequence>
<dbReference type="Pfam" id="PF14464">
    <property type="entry name" value="Prok-JAB"/>
    <property type="match status" value="1"/>
</dbReference>
<evidence type="ECO:0000256" key="1">
    <source>
        <dbReference type="ARBA" id="ARBA00022670"/>
    </source>
</evidence>
<dbReference type="InterPro" id="IPR028090">
    <property type="entry name" value="JAB_dom_prok"/>
</dbReference>
<keyword evidence="1" id="KW-0645">Protease</keyword>
<keyword evidence="9" id="KW-1185">Reference proteome</keyword>
<evidence type="ECO:0000313" key="8">
    <source>
        <dbReference type="EMBL" id="GGE48459.1"/>
    </source>
</evidence>
<evidence type="ECO:0000259" key="7">
    <source>
        <dbReference type="Pfam" id="PF14464"/>
    </source>
</evidence>
<dbReference type="EMBL" id="BMFJ01000003">
    <property type="protein sequence ID" value="GGE48459.1"/>
    <property type="molecule type" value="Genomic_DNA"/>
</dbReference>
<dbReference type="GO" id="GO:0008641">
    <property type="term" value="F:ubiquitin-like modifier activating enzyme activity"/>
    <property type="evidence" value="ECO:0007669"/>
    <property type="project" value="InterPro"/>
</dbReference>
<keyword evidence="2" id="KW-0479">Metal-binding</keyword>
<dbReference type="InterPro" id="IPR032865">
    <property type="entry name" value="Prok-E2_A"/>
</dbReference>
<feature type="domain" description="JAB" evidence="7">
    <location>
        <begin position="618"/>
        <end position="725"/>
    </location>
</feature>
<dbReference type="SUPFAM" id="SSF69572">
    <property type="entry name" value="Activating enzymes of the ubiquitin-like proteins"/>
    <property type="match status" value="1"/>
</dbReference>
<dbReference type="Gene3D" id="3.40.140.10">
    <property type="entry name" value="Cytidine Deaminase, domain 2"/>
    <property type="match status" value="1"/>
</dbReference>
<accession>A0A917AFA2</accession>
<dbReference type="Pfam" id="PF00899">
    <property type="entry name" value="ThiF"/>
    <property type="match status" value="1"/>
</dbReference>